<sequence>MPPMIRNALELLAALALMAVLFSVAFLLSTTTPQVHIGWFFGGAGLVYSMLVLFYLNR</sequence>
<feature type="transmembrane region" description="Helical" evidence="1">
    <location>
        <begin position="37"/>
        <end position="56"/>
    </location>
</feature>
<organism evidence="2 3">
    <name type="scientific">Hansschlegelia beijingensis</name>
    <dbReference type="NCBI Taxonomy" id="1133344"/>
    <lineage>
        <taxon>Bacteria</taxon>
        <taxon>Pseudomonadati</taxon>
        <taxon>Pseudomonadota</taxon>
        <taxon>Alphaproteobacteria</taxon>
        <taxon>Hyphomicrobiales</taxon>
        <taxon>Methylopilaceae</taxon>
        <taxon>Hansschlegelia</taxon>
    </lineage>
</organism>
<protein>
    <submittedName>
        <fullName evidence="2">Uncharacterized protein</fullName>
    </submittedName>
</protein>
<evidence type="ECO:0000313" key="3">
    <source>
        <dbReference type="Proteomes" id="UP000528964"/>
    </source>
</evidence>
<keyword evidence="1" id="KW-1133">Transmembrane helix</keyword>
<proteinExistence type="predicted"/>
<keyword evidence="1" id="KW-0472">Membrane</keyword>
<keyword evidence="3" id="KW-1185">Reference proteome</keyword>
<dbReference type="EMBL" id="JACIDR010000002">
    <property type="protein sequence ID" value="MBB3972824.1"/>
    <property type="molecule type" value="Genomic_DNA"/>
</dbReference>
<evidence type="ECO:0000256" key="1">
    <source>
        <dbReference type="SAM" id="Phobius"/>
    </source>
</evidence>
<gene>
    <name evidence="2" type="ORF">GGR24_001481</name>
</gene>
<dbReference type="RefSeq" id="WP_183394704.1">
    <property type="nucleotide sequence ID" value="NZ_JACIDR010000002.1"/>
</dbReference>
<reference evidence="2 3" key="1">
    <citation type="submission" date="2020-08" db="EMBL/GenBank/DDBJ databases">
        <title>Genomic Encyclopedia of Type Strains, Phase IV (KMG-IV): sequencing the most valuable type-strain genomes for metagenomic binning, comparative biology and taxonomic classification.</title>
        <authorList>
            <person name="Goeker M."/>
        </authorList>
    </citation>
    <scope>NUCLEOTIDE SEQUENCE [LARGE SCALE GENOMIC DNA]</scope>
    <source>
        <strain evidence="2 3">DSM 25481</strain>
    </source>
</reference>
<name>A0A7W6D5W9_9HYPH</name>
<comment type="caution">
    <text evidence="2">The sequence shown here is derived from an EMBL/GenBank/DDBJ whole genome shotgun (WGS) entry which is preliminary data.</text>
</comment>
<keyword evidence="1" id="KW-0812">Transmembrane</keyword>
<evidence type="ECO:0000313" key="2">
    <source>
        <dbReference type="EMBL" id="MBB3972824.1"/>
    </source>
</evidence>
<accession>A0A7W6D5W9</accession>
<dbReference type="Proteomes" id="UP000528964">
    <property type="component" value="Unassembled WGS sequence"/>
</dbReference>
<dbReference type="AlphaFoldDB" id="A0A7W6D5W9"/>